<dbReference type="Proteomes" id="UP000695022">
    <property type="component" value="Unplaced"/>
</dbReference>
<protein>
    <submittedName>
        <fullName evidence="5 6">Thymidine kinase 2, mitochondrial-like</fullName>
    </submittedName>
</protein>
<feature type="domain" description="Deoxynucleoside kinase" evidence="3">
    <location>
        <begin position="32"/>
        <end position="230"/>
    </location>
</feature>
<accession>A0ABM1EDU7</accession>
<evidence type="ECO:0000313" key="6">
    <source>
        <dbReference type="RefSeq" id="XP_014670368.1"/>
    </source>
</evidence>
<dbReference type="SUPFAM" id="SSF52540">
    <property type="entry name" value="P-loop containing nucleoside triphosphate hydrolases"/>
    <property type="match status" value="1"/>
</dbReference>
<proteinExistence type="inferred from homology"/>
<evidence type="ECO:0000256" key="2">
    <source>
        <dbReference type="SAM" id="MobiDB-lite"/>
    </source>
</evidence>
<dbReference type="PANTHER" id="PTHR10513:SF24">
    <property type="entry name" value="THYMIDINE KINASE 2, MITOCHONDRIAL"/>
    <property type="match status" value="1"/>
</dbReference>
<dbReference type="PANTHER" id="PTHR10513">
    <property type="entry name" value="DEOXYNUCLEOSIDE KINASE"/>
    <property type="match status" value="1"/>
</dbReference>
<dbReference type="InterPro" id="IPR002624">
    <property type="entry name" value="DCK/DGK"/>
</dbReference>
<comment type="similarity">
    <text evidence="1">Belongs to the DCK/DGK family.</text>
</comment>
<dbReference type="RefSeq" id="XP_014670367.1">
    <property type="nucleotide sequence ID" value="XM_014814881.1"/>
</dbReference>
<dbReference type="CDD" id="cd01673">
    <property type="entry name" value="dNK"/>
    <property type="match status" value="1"/>
</dbReference>
<sequence>MKMSNEKSSAWKSPTRSRSDMSTASGTRTFKVSVEGNIASGKSTFLDYFNLSPDVEVRTEPVEKWRNLHGHNMLALLYKDPTRWALSLQTYVQLTMLQMHTKPHERPITIMERSIFSARHCFVENLYHSGKMPTPEYIVLDEWYQWLVANTDVHVDLIVYLRTRPEVCLARMYERDRKEENKVPLAYLNGLHELHENWLVRQVTVKPPAPVLVLDANSNMSDMEHVMEEYREKIMGRS</sequence>
<dbReference type="Pfam" id="PF01712">
    <property type="entry name" value="dNK"/>
    <property type="match status" value="1"/>
</dbReference>
<dbReference type="InterPro" id="IPR050566">
    <property type="entry name" value="Deoxyribonucleoside_kinase"/>
</dbReference>
<reference evidence="5 6" key="1">
    <citation type="submission" date="2025-05" db="UniProtKB">
        <authorList>
            <consortium name="RefSeq"/>
        </authorList>
    </citation>
    <scope>IDENTIFICATION</scope>
</reference>
<dbReference type="InterPro" id="IPR027417">
    <property type="entry name" value="P-loop_NTPase"/>
</dbReference>
<dbReference type="PIRSF" id="PIRSF000705">
    <property type="entry name" value="DNK"/>
    <property type="match status" value="1"/>
</dbReference>
<gene>
    <name evidence="5 6" type="primary">LOC106811308</name>
</gene>
<evidence type="ECO:0000313" key="5">
    <source>
        <dbReference type="RefSeq" id="XP_014670367.1"/>
    </source>
</evidence>
<name>A0ABM1EDU7_PRICU</name>
<evidence type="ECO:0000313" key="4">
    <source>
        <dbReference type="Proteomes" id="UP000695022"/>
    </source>
</evidence>
<dbReference type="GeneID" id="106811308"/>
<evidence type="ECO:0000259" key="3">
    <source>
        <dbReference type="Pfam" id="PF01712"/>
    </source>
</evidence>
<dbReference type="InterPro" id="IPR031314">
    <property type="entry name" value="DNK_dom"/>
</dbReference>
<keyword evidence="4" id="KW-1185">Reference proteome</keyword>
<dbReference type="Gene3D" id="3.40.50.300">
    <property type="entry name" value="P-loop containing nucleotide triphosphate hydrolases"/>
    <property type="match status" value="1"/>
</dbReference>
<dbReference type="RefSeq" id="XP_014670368.1">
    <property type="nucleotide sequence ID" value="XM_014814882.1"/>
</dbReference>
<feature type="region of interest" description="Disordered" evidence="2">
    <location>
        <begin position="1"/>
        <end position="26"/>
    </location>
</feature>
<evidence type="ECO:0000256" key="1">
    <source>
        <dbReference type="ARBA" id="ARBA00007420"/>
    </source>
</evidence>
<organism evidence="4 6">
    <name type="scientific">Priapulus caudatus</name>
    <name type="common">Priapulid worm</name>
    <dbReference type="NCBI Taxonomy" id="37621"/>
    <lineage>
        <taxon>Eukaryota</taxon>
        <taxon>Metazoa</taxon>
        <taxon>Ecdysozoa</taxon>
        <taxon>Scalidophora</taxon>
        <taxon>Priapulida</taxon>
        <taxon>Priapulimorpha</taxon>
        <taxon>Priapulimorphida</taxon>
        <taxon>Priapulidae</taxon>
        <taxon>Priapulus</taxon>
    </lineage>
</organism>